<dbReference type="PROSITE" id="PS00444">
    <property type="entry name" value="POLYPRENYL_SYNTHASE_2"/>
    <property type="match status" value="1"/>
</dbReference>
<dbReference type="GO" id="GO:0046872">
    <property type="term" value="F:metal ion binding"/>
    <property type="evidence" value="ECO:0007669"/>
    <property type="project" value="UniProtKB-KW"/>
</dbReference>
<evidence type="ECO:0000256" key="4">
    <source>
        <dbReference type="ARBA" id="ARBA00022723"/>
    </source>
</evidence>
<dbReference type="SFLD" id="SFLDG01017">
    <property type="entry name" value="Polyprenyl_Transferase_Like"/>
    <property type="match status" value="1"/>
</dbReference>
<gene>
    <name evidence="8" type="ORF">AS189_04400</name>
</gene>
<accession>A0A0S2LWR1</accession>
<evidence type="ECO:0000313" key="9">
    <source>
        <dbReference type="Proteomes" id="UP000059574"/>
    </source>
</evidence>
<evidence type="ECO:0000256" key="1">
    <source>
        <dbReference type="ARBA" id="ARBA00001946"/>
    </source>
</evidence>
<keyword evidence="5" id="KW-0460">Magnesium</keyword>
<dbReference type="PANTHER" id="PTHR12001">
    <property type="entry name" value="GERANYLGERANYL PYROPHOSPHATE SYNTHASE"/>
    <property type="match status" value="1"/>
</dbReference>
<dbReference type="GO" id="GO:0004659">
    <property type="term" value="F:prenyltransferase activity"/>
    <property type="evidence" value="ECO:0007669"/>
    <property type="project" value="InterPro"/>
</dbReference>
<comment type="similarity">
    <text evidence="2 6">Belongs to the FPP/GGPP synthase family.</text>
</comment>
<keyword evidence="4" id="KW-0479">Metal-binding</keyword>
<sequence length="367" mass="38400">MTTSANHSWTHAGQGRPESHDSNPSTMAIATGLQLPSGFNAVAEDPELGPSIAMSMAKVEKVLREAIAHSDPLADATSRHLVEAGGKRIRPLLVLLAAHLGDPNRAEVVQAAVVVELTHLATLYHDDVMDSAPFRRGAPTAHEVWGNTVAILTGDLIFARASILVSALGGRALEIQARTFERLCLGQLHETVGPREDEDPIEHYLSVIADKTGSLVAASGQLGAIFSGVSEEGQEVLLEYGEKVGVAFQLADDVIDVTGLKQVSGKSPGTDLREGIPTLPVLLLRNAAAAGDAQAAAVLALVDGDLSSDEALAEAVTALREHPVTMESWAVAREWSDAAIAALAPLPEGIVKTALASFAEAVVSRDV</sequence>
<feature type="region of interest" description="Disordered" evidence="7">
    <location>
        <begin position="1"/>
        <end position="26"/>
    </location>
</feature>
<keyword evidence="3 6" id="KW-0808">Transferase</keyword>
<dbReference type="Pfam" id="PF00348">
    <property type="entry name" value="polyprenyl_synt"/>
    <property type="match status" value="1"/>
</dbReference>
<organism evidence="8 9">
    <name type="scientific">Arthrobacter alpinus</name>
    <dbReference type="NCBI Taxonomy" id="656366"/>
    <lineage>
        <taxon>Bacteria</taxon>
        <taxon>Bacillati</taxon>
        <taxon>Actinomycetota</taxon>
        <taxon>Actinomycetes</taxon>
        <taxon>Micrococcales</taxon>
        <taxon>Micrococcaceae</taxon>
        <taxon>Arthrobacter</taxon>
    </lineage>
</organism>
<dbReference type="SFLD" id="SFLDS00005">
    <property type="entry name" value="Isoprenoid_Synthase_Type_I"/>
    <property type="match status" value="1"/>
</dbReference>
<reference evidence="8 9" key="2">
    <citation type="journal article" date="2016" name="J. Biotechnol.">
        <title>Complete genome sequence of Arthrobacter alpinus ERGS4:06, a yellow pigmented bacterium tolerant to cold and radiations isolated from Sikkim Himalaya.</title>
        <authorList>
            <person name="Kumar R."/>
            <person name="Singh D."/>
            <person name="Swarnkar M.K."/>
            <person name="Singh A.K."/>
            <person name="Kumar S."/>
        </authorList>
    </citation>
    <scope>NUCLEOTIDE SEQUENCE [LARGE SCALE GENOMIC DNA]</scope>
    <source>
        <strain evidence="8 9">ERGS4:06</strain>
    </source>
</reference>
<proteinExistence type="inferred from homology"/>
<dbReference type="CDD" id="cd00685">
    <property type="entry name" value="Trans_IPPS_HT"/>
    <property type="match status" value="1"/>
</dbReference>
<dbReference type="GO" id="GO:0008299">
    <property type="term" value="P:isoprenoid biosynthetic process"/>
    <property type="evidence" value="ECO:0007669"/>
    <property type="project" value="InterPro"/>
</dbReference>
<protein>
    <submittedName>
        <fullName evidence="8">Geranylgeranyl pyrophosphate synthase</fullName>
    </submittedName>
</protein>
<dbReference type="PANTHER" id="PTHR12001:SF69">
    <property type="entry name" value="ALL TRANS-POLYPRENYL-DIPHOSPHATE SYNTHASE PDSS1"/>
    <property type="match status" value="1"/>
</dbReference>
<evidence type="ECO:0000256" key="3">
    <source>
        <dbReference type="ARBA" id="ARBA00022679"/>
    </source>
</evidence>
<name>A0A0S2LWR1_9MICC</name>
<reference evidence="9" key="1">
    <citation type="submission" date="2015-11" db="EMBL/GenBank/DDBJ databases">
        <authorList>
            <person name="Kumar R."/>
            <person name="Singh D."/>
            <person name="Swarnkar M.K."/>
            <person name="Singh A.K."/>
            <person name="Kumar S."/>
        </authorList>
    </citation>
    <scope>NUCLEOTIDE SEQUENCE [LARGE SCALE GENOMIC DNA]</scope>
    <source>
        <strain evidence="9">ERGS4:06</strain>
    </source>
</reference>
<dbReference type="OrthoDB" id="4497239at2"/>
<dbReference type="InterPro" id="IPR000092">
    <property type="entry name" value="Polyprenyl_synt"/>
</dbReference>
<feature type="compositionally biased region" description="Polar residues" evidence="7">
    <location>
        <begin position="1"/>
        <end position="11"/>
    </location>
</feature>
<dbReference type="SUPFAM" id="SSF48576">
    <property type="entry name" value="Terpenoid synthases"/>
    <property type="match status" value="1"/>
</dbReference>
<dbReference type="InterPro" id="IPR033749">
    <property type="entry name" value="Polyprenyl_synt_CS"/>
</dbReference>
<dbReference type="InterPro" id="IPR008949">
    <property type="entry name" value="Isoprenoid_synthase_dom_sf"/>
</dbReference>
<dbReference type="EMBL" id="CP013200">
    <property type="protein sequence ID" value="ALO65874.1"/>
    <property type="molecule type" value="Genomic_DNA"/>
</dbReference>
<evidence type="ECO:0000256" key="5">
    <source>
        <dbReference type="ARBA" id="ARBA00022842"/>
    </source>
</evidence>
<evidence type="ECO:0000256" key="6">
    <source>
        <dbReference type="RuleBase" id="RU004466"/>
    </source>
</evidence>
<dbReference type="AlphaFoldDB" id="A0A0S2LWR1"/>
<dbReference type="Proteomes" id="UP000059574">
    <property type="component" value="Chromosome"/>
</dbReference>
<evidence type="ECO:0000256" key="7">
    <source>
        <dbReference type="SAM" id="MobiDB-lite"/>
    </source>
</evidence>
<comment type="cofactor">
    <cofactor evidence="1">
        <name>Mg(2+)</name>
        <dbReference type="ChEBI" id="CHEBI:18420"/>
    </cofactor>
</comment>
<dbReference type="Gene3D" id="1.10.600.10">
    <property type="entry name" value="Farnesyl Diphosphate Synthase"/>
    <property type="match status" value="1"/>
</dbReference>
<evidence type="ECO:0000313" key="8">
    <source>
        <dbReference type="EMBL" id="ALO65874.1"/>
    </source>
</evidence>
<evidence type="ECO:0000256" key="2">
    <source>
        <dbReference type="ARBA" id="ARBA00006706"/>
    </source>
</evidence>
<dbReference type="RefSeq" id="WP_062286503.1">
    <property type="nucleotide sequence ID" value="NZ_CP013200.1"/>
</dbReference>